<protein>
    <recommendedName>
        <fullName evidence="4">Glutathione peroxidase</fullName>
    </recommendedName>
</protein>
<keyword evidence="3 4" id="KW-0560">Oxidoreductase</keyword>
<dbReference type="Pfam" id="PF00255">
    <property type="entry name" value="GSHPx"/>
    <property type="match status" value="1"/>
</dbReference>
<organism evidence="5 6">
    <name type="scientific">Nemorincola caseinilytica</name>
    <dbReference type="NCBI Taxonomy" id="2054315"/>
    <lineage>
        <taxon>Bacteria</taxon>
        <taxon>Pseudomonadati</taxon>
        <taxon>Bacteroidota</taxon>
        <taxon>Chitinophagia</taxon>
        <taxon>Chitinophagales</taxon>
        <taxon>Chitinophagaceae</taxon>
        <taxon>Nemorincola</taxon>
    </lineage>
</organism>
<dbReference type="PROSITE" id="PS51355">
    <property type="entry name" value="GLUTATHIONE_PEROXID_3"/>
    <property type="match status" value="1"/>
</dbReference>
<dbReference type="SUPFAM" id="SSF52833">
    <property type="entry name" value="Thioredoxin-like"/>
    <property type="match status" value="1"/>
</dbReference>
<dbReference type="InterPro" id="IPR036249">
    <property type="entry name" value="Thioredoxin-like_sf"/>
</dbReference>
<evidence type="ECO:0000256" key="1">
    <source>
        <dbReference type="ARBA" id="ARBA00006926"/>
    </source>
</evidence>
<dbReference type="PANTHER" id="PTHR11592:SF78">
    <property type="entry name" value="GLUTATHIONE PEROXIDASE"/>
    <property type="match status" value="1"/>
</dbReference>
<evidence type="ECO:0000313" key="5">
    <source>
        <dbReference type="EMBL" id="GAA4461549.1"/>
    </source>
</evidence>
<comment type="similarity">
    <text evidence="1 4">Belongs to the glutathione peroxidase family.</text>
</comment>
<dbReference type="Gene3D" id="3.40.30.10">
    <property type="entry name" value="Glutaredoxin"/>
    <property type="match status" value="1"/>
</dbReference>
<keyword evidence="6" id="KW-1185">Reference proteome</keyword>
<accession>A0ABP8N8Q5</accession>
<name>A0ABP8N8Q5_9BACT</name>
<sequence>MFSFFHKKMPLHIPADIYSFLVMGIDGNTIDLSVYRGKKMLIVNTASFCGHTPQYEQLEQLYEQYHDGLVILGFPSNDFLFQEPLSNRKIAMFCSSRFGVTFPMAAKVHVKGNKKAPIYHWLTEKQYNGHADSEVKWNFQKYLVDEKGRLTHIFAPEMAPTDTAIIAAIETPAAE</sequence>
<comment type="caution">
    <text evidence="5">The sequence shown here is derived from an EMBL/GenBank/DDBJ whole genome shotgun (WGS) entry which is preliminary data.</text>
</comment>
<evidence type="ECO:0000256" key="4">
    <source>
        <dbReference type="RuleBase" id="RU000499"/>
    </source>
</evidence>
<evidence type="ECO:0000256" key="3">
    <source>
        <dbReference type="ARBA" id="ARBA00023002"/>
    </source>
</evidence>
<evidence type="ECO:0000313" key="6">
    <source>
        <dbReference type="Proteomes" id="UP001500067"/>
    </source>
</evidence>
<keyword evidence="2 4" id="KW-0575">Peroxidase</keyword>
<dbReference type="PRINTS" id="PR01011">
    <property type="entry name" value="GLUTPROXDASE"/>
</dbReference>
<dbReference type="CDD" id="cd00340">
    <property type="entry name" value="GSH_Peroxidase"/>
    <property type="match status" value="1"/>
</dbReference>
<dbReference type="Proteomes" id="UP001500067">
    <property type="component" value="Unassembled WGS sequence"/>
</dbReference>
<gene>
    <name evidence="5" type="ORF">GCM10023093_06380</name>
</gene>
<reference evidence="6" key="1">
    <citation type="journal article" date="2019" name="Int. J. Syst. Evol. Microbiol.">
        <title>The Global Catalogue of Microorganisms (GCM) 10K type strain sequencing project: providing services to taxonomists for standard genome sequencing and annotation.</title>
        <authorList>
            <consortium name="The Broad Institute Genomics Platform"/>
            <consortium name="The Broad Institute Genome Sequencing Center for Infectious Disease"/>
            <person name="Wu L."/>
            <person name="Ma J."/>
        </authorList>
    </citation>
    <scope>NUCLEOTIDE SEQUENCE [LARGE SCALE GENOMIC DNA]</scope>
    <source>
        <strain evidence="6">JCM 32105</strain>
    </source>
</reference>
<dbReference type="EMBL" id="BAABFA010000005">
    <property type="protein sequence ID" value="GAA4461549.1"/>
    <property type="molecule type" value="Genomic_DNA"/>
</dbReference>
<dbReference type="PROSITE" id="PS00460">
    <property type="entry name" value="GLUTATHIONE_PEROXID_1"/>
    <property type="match status" value="1"/>
</dbReference>
<dbReference type="GO" id="GO:0004601">
    <property type="term" value="F:peroxidase activity"/>
    <property type="evidence" value="ECO:0007669"/>
    <property type="project" value="UniProtKB-KW"/>
</dbReference>
<dbReference type="PANTHER" id="PTHR11592">
    <property type="entry name" value="GLUTATHIONE PEROXIDASE"/>
    <property type="match status" value="1"/>
</dbReference>
<proteinExistence type="inferred from homology"/>
<dbReference type="PIRSF" id="PIRSF000303">
    <property type="entry name" value="Glutathion_perox"/>
    <property type="match status" value="1"/>
</dbReference>
<dbReference type="InterPro" id="IPR029759">
    <property type="entry name" value="GPX_AS"/>
</dbReference>
<evidence type="ECO:0000256" key="2">
    <source>
        <dbReference type="ARBA" id="ARBA00022559"/>
    </source>
</evidence>
<dbReference type="InterPro" id="IPR000889">
    <property type="entry name" value="Glutathione_peroxidase"/>
</dbReference>